<accession>A0A8J2L848</accession>
<protein>
    <submittedName>
        <fullName evidence="1">Uncharacterized protein</fullName>
    </submittedName>
</protein>
<gene>
    <name evidence="1" type="ORF">AFUS01_LOCUS37831</name>
</gene>
<comment type="caution">
    <text evidence="1">The sequence shown here is derived from an EMBL/GenBank/DDBJ whole genome shotgun (WGS) entry which is preliminary data.</text>
</comment>
<feature type="non-terminal residue" evidence="1">
    <location>
        <position position="64"/>
    </location>
</feature>
<proteinExistence type="predicted"/>
<keyword evidence="2" id="KW-1185">Reference proteome</keyword>
<organism evidence="1 2">
    <name type="scientific">Allacma fusca</name>
    <dbReference type="NCBI Taxonomy" id="39272"/>
    <lineage>
        <taxon>Eukaryota</taxon>
        <taxon>Metazoa</taxon>
        <taxon>Ecdysozoa</taxon>
        <taxon>Arthropoda</taxon>
        <taxon>Hexapoda</taxon>
        <taxon>Collembola</taxon>
        <taxon>Symphypleona</taxon>
        <taxon>Sminthuridae</taxon>
        <taxon>Allacma</taxon>
    </lineage>
</organism>
<reference evidence="1" key="1">
    <citation type="submission" date="2021-06" db="EMBL/GenBank/DDBJ databases">
        <authorList>
            <person name="Hodson N. C."/>
            <person name="Mongue J. A."/>
            <person name="Jaron S. K."/>
        </authorList>
    </citation>
    <scope>NUCLEOTIDE SEQUENCE</scope>
</reference>
<dbReference type="Proteomes" id="UP000708208">
    <property type="component" value="Unassembled WGS sequence"/>
</dbReference>
<evidence type="ECO:0000313" key="2">
    <source>
        <dbReference type="Proteomes" id="UP000708208"/>
    </source>
</evidence>
<sequence length="64" mass="7869">FEQIYDTFAKFNPSKQQLSDVLKVLKQRHKNITGRCSQLNLTVFKKFEKYIHELDPWRFSFRKF</sequence>
<name>A0A8J2L848_9HEXA</name>
<dbReference type="EMBL" id="CAJVCH010545171">
    <property type="protein sequence ID" value="CAG7827873.1"/>
    <property type="molecule type" value="Genomic_DNA"/>
</dbReference>
<evidence type="ECO:0000313" key="1">
    <source>
        <dbReference type="EMBL" id="CAG7827873.1"/>
    </source>
</evidence>
<dbReference type="AlphaFoldDB" id="A0A8J2L848"/>